<dbReference type="Gene3D" id="1.10.150.240">
    <property type="entry name" value="Putative phosphatase, domain 2"/>
    <property type="match status" value="1"/>
</dbReference>
<evidence type="ECO:0000256" key="10">
    <source>
        <dbReference type="PIRSR" id="PIRSR610972-2"/>
    </source>
</evidence>
<evidence type="ECO:0000256" key="2">
    <source>
        <dbReference type="ARBA" id="ARBA00022553"/>
    </source>
</evidence>
<feature type="binding site" evidence="10">
    <location>
        <begin position="132"/>
        <end position="136"/>
    </location>
    <ligand>
        <name>substrate</name>
    </ligand>
</feature>
<evidence type="ECO:0000256" key="9">
    <source>
        <dbReference type="ARBA" id="ARBA00044991"/>
    </source>
</evidence>
<feature type="binding site" evidence="10">
    <location>
        <position position="163"/>
    </location>
    <ligand>
        <name>substrate</name>
    </ligand>
</feature>
<comment type="catalytic activity">
    <reaction evidence="7">
        <text>beta-D-glucose 1-phosphate = beta-D-glucose 6-phosphate</text>
        <dbReference type="Rhea" id="RHEA:20113"/>
        <dbReference type="ChEBI" id="CHEBI:57684"/>
        <dbReference type="ChEBI" id="CHEBI:58247"/>
        <dbReference type="EC" id="5.4.2.6"/>
    </reaction>
</comment>
<gene>
    <name evidence="13" type="primary">pgmB_2</name>
    <name evidence="13" type="ORF">IWT30_00916</name>
</gene>
<name>A0A1Z5IAX1_9LACO</name>
<reference evidence="13 14" key="1">
    <citation type="submission" date="2015-11" db="EMBL/GenBank/DDBJ databases">
        <title>Draft genome sequences of new species of the genus Lactobacillus isolated from orchardgrass silage.</title>
        <authorList>
            <person name="Tohno M."/>
            <person name="Tanizawa Y."/>
            <person name="Arita M."/>
        </authorList>
    </citation>
    <scope>NUCLEOTIDE SEQUENCE [LARGE SCALE GENOMIC DNA]</scope>
    <source>
        <strain evidence="13 14">IWT30</strain>
    </source>
</reference>
<dbReference type="Proteomes" id="UP000198374">
    <property type="component" value="Unassembled WGS sequence"/>
</dbReference>
<dbReference type="InterPro" id="IPR006439">
    <property type="entry name" value="HAD-SF_hydro_IA"/>
</dbReference>
<feature type="site" description="Important for catalytic activity and assists the phosphoryl transfer reaction to Asp8 by balancing charge and orienting the reacting groups" evidence="12">
    <location>
        <position position="163"/>
    </location>
</feature>
<dbReference type="SUPFAM" id="SSF56784">
    <property type="entry name" value="HAD-like"/>
    <property type="match status" value="1"/>
</dbReference>
<feature type="binding site" evidence="11">
    <location>
        <position position="188"/>
    </location>
    <ligand>
        <name>Mg(2+)</name>
        <dbReference type="ChEBI" id="CHEBI:18420"/>
    </ligand>
</feature>
<dbReference type="PANTHER" id="PTHR46193:SF18">
    <property type="entry name" value="HEXITOL PHOSPHATASE B"/>
    <property type="match status" value="1"/>
</dbReference>
<keyword evidence="14" id="KW-1185">Reference proteome</keyword>
<dbReference type="NCBIfam" id="TIGR02009">
    <property type="entry name" value="PGMB-YQAB-SF"/>
    <property type="match status" value="1"/>
</dbReference>
<dbReference type="InterPro" id="IPR036412">
    <property type="entry name" value="HAD-like_sf"/>
</dbReference>
<evidence type="ECO:0000256" key="4">
    <source>
        <dbReference type="ARBA" id="ARBA00022842"/>
    </source>
</evidence>
<dbReference type="GO" id="GO:0008801">
    <property type="term" value="F:beta-phosphoglucomutase activity"/>
    <property type="evidence" value="ECO:0007669"/>
    <property type="project" value="UniProtKB-EC"/>
</dbReference>
<feature type="binding site" evidence="10">
    <location>
        <position position="41"/>
    </location>
    <ligand>
        <name>substrate</name>
    </ligand>
</feature>
<dbReference type="EC" id="5.4.2.6" evidence="8"/>
<evidence type="ECO:0000256" key="5">
    <source>
        <dbReference type="ARBA" id="ARBA00023235"/>
    </source>
</evidence>
<evidence type="ECO:0000256" key="6">
    <source>
        <dbReference type="ARBA" id="ARBA00023277"/>
    </source>
</evidence>
<evidence type="ECO:0000313" key="13">
    <source>
        <dbReference type="EMBL" id="GAW98956.1"/>
    </source>
</evidence>
<dbReference type="InterPro" id="IPR023198">
    <property type="entry name" value="PGP-like_dom2"/>
</dbReference>
<dbReference type="GO" id="GO:0005975">
    <property type="term" value="P:carbohydrate metabolic process"/>
    <property type="evidence" value="ECO:0007669"/>
    <property type="project" value="InterPro"/>
</dbReference>
<dbReference type="InterPro" id="IPR010976">
    <property type="entry name" value="B-phosphoglucomutase_hydrolase"/>
</dbReference>
<dbReference type="GO" id="GO:0000287">
    <property type="term" value="F:magnesium ion binding"/>
    <property type="evidence" value="ECO:0007669"/>
    <property type="project" value="InterPro"/>
</dbReference>
<sequence length="242" mass="26203">MKGLLSLNEVAHMAKLKQYSGVLFDLHGVIADSSQYHLQAWRQLADKLGINWTTALTETVLGMNRQDAVTAILKADDQLSRYTAIEQQRLGEQKNQMYLKLIEHMSPADVLPGVISFLDELKAQHYGIVLASASVNAPLEISKMQLTDYFPLIVDPAKLTHNKPDPEIYVRAAALLNLAPNECMGVEDSKTGLTALNGSGALSIGVGDAAEIDSADIKFSSTTELSLAGIKAQIAALKKITD</sequence>
<dbReference type="EMBL" id="BCMF01000004">
    <property type="protein sequence ID" value="GAW98956.1"/>
    <property type="molecule type" value="Genomic_DNA"/>
</dbReference>
<dbReference type="SFLD" id="SFLDS00003">
    <property type="entry name" value="Haloacid_Dehalogenase"/>
    <property type="match status" value="1"/>
</dbReference>
<keyword evidence="5" id="KW-0413">Isomerase</keyword>
<organism evidence="13 14">
    <name type="scientific">Secundilactobacillus mixtipabuli</name>
    <dbReference type="NCBI Taxonomy" id="1435342"/>
    <lineage>
        <taxon>Bacteria</taxon>
        <taxon>Bacillati</taxon>
        <taxon>Bacillota</taxon>
        <taxon>Bacilli</taxon>
        <taxon>Lactobacillales</taxon>
        <taxon>Lactobacillaceae</taxon>
        <taxon>Secundilactobacillus</taxon>
    </lineage>
</organism>
<dbReference type="PANTHER" id="PTHR46193">
    <property type="entry name" value="6-PHOSPHOGLUCONATE PHOSPHATASE"/>
    <property type="match status" value="1"/>
</dbReference>
<evidence type="ECO:0000313" key="14">
    <source>
        <dbReference type="Proteomes" id="UP000198374"/>
    </source>
</evidence>
<evidence type="ECO:0000256" key="1">
    <source>
        <dbReference type="ARBA" id="ARBA00006171"/>
    </source>
</evidence>
<comment type="caution">
    <text evidence="13">The sequence shown here is derived from an EMBL/GenBank/DDBJ whole genome shotgun (WGS) entry which is preliminary data.</text>
</comment>
<feature type="site" description="Important for catalytic activity and assists the phosphoryl transfer reaction to Asp8 by balancing charge and orienting the reacting groups" evidence="12">
    <location>
        <position position="132"/>
    </location>
</feature>
<protein>
    <recommendedName>
        <fullName evidence="9">Beta-phosphoglucomutase</fullName>
        <ecNumber evidence="8">5.4.2.6</ecNumber>
    </recommendedName>
</protein>
<feature type="binding site" evidence="10">
    <location>
        <position position="94"/>
    </location>
    <ligand>
        <name>substrate</name>
    </ligand>
</feature>
<comment type="cofactor">
    <cofactor evidence="11">
        <name>Mg(2+)</name>
        <dbReference type="ChEBI" id="CHEBI:18420"/>
    </cofactor>
    <text evidence="11">Binds 2 magnesium ions per subunit.</text>
</comment>
<dbReference type="Gene3D" id="3.40.50.1000">
    <property type="entry name" value="HAD superfamily/HAD-like"/>
    <property type="match status" value="1"/>
</dbReference>
<dbReference type="InterPro" id="IPR023214">
    <property type="entry name" value="HAD_sf"/>
</dbReference>
<evidence type="ECO:0000256" key="8">
    <source>
        <dbReference type="ARBA" id="ARBA00044968"/>
    </source>
</evidence>
<proteinExistence type="inferred from homology"/>
<evidence type="ECO:0000256" key="7">
    <source>
        <dbReference type="ARBA" id="ARBA00044926"/>
    </source>
</evidence>
<comment type="similarity">
    <text evidence="1">Belongs to the HAD-like hydrolase superfamily. CbbY/CbbZ/Gph/YieH family.</text>
</comment>
<evidence type="ECO:0000256" key="12">
    <source>
        <dbReference type="PIRSR" id="PIRSR610972-4"/>
    </source>
</evidence>
<dbReference type="InterPro" id="IPR051600">
    <property type="entry name" value="Beta-PGM-like"/>
</dbReference>
<keyword evidence="4 11" id="KW-0460">Magnesium</keyword>
<dbReference type="NCBIfam" id="TIGR01990">
    <property type="entry name" value="bPGM"/>
    <property type="match status" value="1"/>
</dbReference>
<feature type="binding site" evidence="11">
    <location>
        <position position="25"/>
    </location>
    <ligand>
        <name>Mg(2+)</name>
        <dbReference type="ChEBI" id="CHEBI:18420"/>
    </ligand>
</feature>
<evidence type="ECO:0000256" key="3">
    <source>
        <dbReference type="ARBA" id="ARBA00022723"/>
    </source>
</evidence>
<keyword evidence="3 11" id="KW-0479">Metal-binding</keyword>
<keyword evidence="6" id="KW-0119">Carbohydrate metabolism</keyword>
<evidence type="ECO:0000256" key="11">
    <source>
        <dbReference type="PIRSR" id="PIRSR610972-3"/>
    </source>
</evidence>
<dbReference type="InterPro" id="IPR010972">
    <property type="entry name" value="Beta-PGM"/>
</dbReference>
<dbReference type="Pfam" id="PF00702">
    <property type="entry name" value="Hydrolase"/>
    <property type="match status" value="1"/>
</dbReference>
<feature type="binding site" evidence="11">
    <location>
        <position position="187"/>
    </location>
    <ligand>
        <name>Mg(2+)</name>
        <dbReference type="ChEBI" id="CHEBI:18420"/>
    </ligand>
</feature>
<dbReference type="NCBIfam" id="TIGR01509">
    <property type="entry name" value="HAD-SF-IA-v3"/>
    <property type="match status" value="1"/>
</dbReference>
<feature type="binding site" evidence="10">
    <location>
        <begin position="60"/>
        <end position="65"/>
    </location>
    <ligand>
        <name>substrate</name>
    </ligand>
</feature>
<accession>A0A1Z5IAX1</accession>
<dbReference type="SFLD" id="SFLDG01129">
    <property type="entry name" value="C1.5:_HAD__Beta-PGM__Phosphata"/>
    <property type="match status" value="1"/>
</dbReference>
<keyword evidence="2" id="KW-0597">Phosphoprotein</keyword>
<dbReference type="CDD" id="cd02598">
    <property type="entry name" value="HAD_BPGM"/>
    <property type="match status" value="1"/>
</dbReference>
<dbReference type="AlphaFoldDB" id="A0A1Z5IAX1"/>